<sequence length="53" mass="5897">MRERGFLLVGIDVIGDYMTEINVTSPTGICEVRKFGVADIAALLWDAIERKRG</sequence>
<dbReference type="GO" id="GO:0004363">
    <property type="term" value="F:glutathione synthase activity"/>
    <property type="evidence" value="ECO:0007669"/>
    <property type="project" value="InterPro"/>
</dbReference>
<proteinExistence type="predicted"/>
<keyword evidence="3" id="KW-1185">Reference proteome</keyword>
<dbReference type="InterPro" id="IPR004218">
    <property type="entry name" value="GSHS_ATP-bd"/>
</dbReference>
<evidence type="ECO:0000259" key="1">
    <source>
        <dbReference type="Pfam" id="PF02955"/>
    </source>
</evidence>
<name>A0A7W8XD85_9HYPH</name>
<comment type="caution">
    <text evidence="2">The sequence shown here is derived from an EMBL/GenBank/DDBJ whole genome shotgun (WGS) entry which is preliminary data.</text>
</comment>
<dbReference type="Gene3D" id="3.30.470.20">
    <property type="entry name" value="ATP-grasp fold, B domain"/>
    <property type="match status" value="1"/>
</dbReference>
<dbReference type="GO" id="GO:0005524">
    <property type="term" value="F:ATP binding"/>
    <property type="evidence" value="ECO:0007669"/>
    <property type="project" value="InterPro"/>
</dbReference>
<dbReference type="Pfam" id="PF02955">
    <property type="entry name" value="GSH-S_ATP"/>
    <property type="match status" value="1"/>
</dbReference>
<dbReference type="Proteomes" id="UP000528824">
    <property type="component" value="Unassembled WGS sequence"/>
</dbReference>
<dbReference type="AlphaFoldDB" id="A0A7W8XD85"/>
<gene>
    <name evidence="2" type="ORF">GGI59_001237</name>
</gene>
<evidence type="ECO:0000313" key="3">
    <source>
        <dbReference type="Proteomes" id="UP000528824"/>
    </source>
</evidence>
<reference evidence="2 3" key="1">
    <citation type="submission" date="2020-08" db="EMBL/GenBank/DDBJ databases">
        <title>Genomic Encyclopedia of Type Strains, Phase IV (KMG-V): Genome sequencing to study the core and pangenomes of soil and plant-associated prokaryotes.</title>
        <authorList>
            <person name="Whitman W."/>
        </authorList>
    </citation>
    <scope>NUCLEOTIDE SEQUENCE [LARGE SCALE GENOMIC DNA]</scope>
    <source>
        <strain evidence="2 3">SEMIA 4034</strain>
    </source>
</reference>
<feature type="domain" description="Prokaryotic glutathione synthetase ATP-binding" evidence="1">
    <location>
        <begin position="2"/>
        <end position="34"/>
    </location>
</feature>
<organism evidence="2 3">
    <name type="scientific">Rhizobium lentis</name>
    <dbReference type="NCBI Taxonomy" id="1138194"/>
    <lineage>
        <taxon>Bacteria</taxon>
        <taxon>Pseudomonadati</taxon>
        <taxon>Pseudomonadota</taxon>
        <taxon>Alphaproteobacteria</taxon>
        <taxon>Hyphomicrobiales</taxon>
        <taxon>Rhizobiaceae</taxon>
        <taxon>Rhizobium/Agrobacterium group</taxon>
        <taxon>Rhizobium</taxon>
    </lineage>
</organism>
<evidence type="ECO:0000313" key="2">
    <source>
        <dbReference type="EMBL" id="MBB5559594.1"/>
    </source>
</evidence>
<dbReference type="SUPFAM" id="SSF56059">
    <property type="entry name" value="Glutathione synthetase ATP-binding domain-like"/>
    <property type="match status" value="1"/>
</dbReference>
<dbReference type="EMBL" id="JACHBC010000002">
    <property type="protein sequence ID" value="MBB5559594.1"/>
    <property type="molecule type" value="Genomic_DNA"/>
</dbReference>
<accession>A0A7W8XD85</accession>
<keyword evidence="2" id="KW-0436">Ligase</keyword>
<protein>
    <submittedName>
        <fullName evidence="2">Glutathione synthase/RimK-type ligase-like ATP-grasp enzyme</fullName>
    </submittedName>
</protein>